<evidence type="ECO:0000256" key="2">
    <source>
        <dbReference type="SAM" id="Phobius"/>
    </source>
</evidence>
<dbReference type="InterPro" id="IPR001304">
    <property type="entry name" value="C-type_lectin-like"/>
</dbReference>
<dbReference type="PROSITE" id="PS50041">
    <property type="entry name" value="C_TYPE_LECTIN_2"/>
    <property type="match status" value="1"/>
</dbReference>
<evidence type="ECO:0000313" key="4">
    <source>
        <dbReference type="EMBL" id="CAG2241051.1"/>
    </source>
</evidence>
<reference evidence="4" key="1">
    <citation type="submission" date="2021-03" db="EMBL/GenBank/DDBJ databases">
        <authorList>
            <person name="Bekaert M."/>
        </authorList>
    </citation>
    <scope>NUCLEOTIDE SEQUENCE</scope>
</reference>
<dbReference type="CDD" id="cd00037">
    <property type="entry name" value="CLECT"/>
    <property type="match status" value="1"/>
</dbReference>
<dbReference type="SMART" id="SM00034">
    <property type="entry name" value="CLECT"/>
    <property type="match status" value="1"/>
</dbReference>
<name>A0A8S3U5A2_MYTED</name>
<proteinExistence type="predicted"/>
<dbReference type="SUPFAM" id="SSF56436">
    <property type="entry name" value="C-type lectin-like"/>
    <property type="match status" value="1"/>
</dbReference>
<evidence type="ECO:0000313" key="5">
    <source>
        <dbReference type="Proteomes" id="UP000683360"/>
    </source>
</evidence>
<dbReference type="InterPro" id="IPR050111">
    <property type="entry name" value="C-type_lectin/snaclec_domain"/>
</dbReference>
<dbReference type="OrthoDB" id="6122256at2759"/>
<dbReference type="InterPro" id="IPR016187">
    <property type="entry name" value="CTDL_fold"/>
</dbReference>
<comment type="caution">
    <text evidence="4">The sequence shown here is derived from an EMBL/GenBank/DDBJ whole genome shotgun (WGS) entry which is preliminary data.</text>
</comment>
<keyword evidence="1" id="KW-1015">Disulfide bond</keyword>
<organism evidence="4 5">
    <name type="scientific">Mytilus edulis</name>
    <name type="common">Blue mussel</name>
    <dbReference type="NCBI Taxonomy" id="6550"/>
    <lineage>
        <taxon>Eukaryota</taxon>
        <taxon>Metazoa</taxon>
        <taxon>Spiralia</taxon>
        <taxon>Lophotrochozoa</taxon>
        <taxon>Mollusca</taxon>
        <taxon>Bivalvia</taxon>
        <taxon>Autobranchia</taxon>
        <taxon>Pteriomorphia</taxon>
        <taxon>Mytilida</taxon>
        <taxon>Mytiloidea</taxon>
        <taxon>Mytilidae</taxon>
        <taxon>Mytilinae</taxon>
        <taxon>Mytilus</taxon>
    </lineage>
</organism>
<keyword evidence="2" id="KW-0472">Membrane</keyword>
<accession>A0A8S3U5A2</accession>
<protein>
    <recommendedName>
        <fullName evidence="3">C-type lectin domain-containing protein</fullName>
    </recommendedName>
</protein>
<feature type="domain" description="C-type lectin" evidence="3">
    <location>
        <begin position="107"/>
        <end position="226"/>
    </location>
</feature>
<evidence type="ECO:0000259" key="3">
    <source>
        <dbReference type="PROSITE" id="PS50041"/>
    </source>
</evidence>
<dbReference type="Pfam" id="PF00059">
    <property type="entry name" value="Lectin_C"/>
    <property type="match status" value="1"/>
</dbReference>
<keyword evidence="5" id="KW-1185">Reference proteome</keyword>
<feature type="transmembrane region" description="Helical" evidence="2">
    <location>
        <begin position="46"/>
        <end position="69"/>
    </location>
</feature>
<keyword evidence="2" id="KW-1133">Transmembrane helix</keyword>
<dbReference type="Proteomes" id="UP000683360">
    <property type="component" value="Unassembled WGS sequence"/>
</dbReference>
<dbReference type="Gene3D" id="3.10.100.10">
    <property type="entry name" value="Mannose-Binding Protein A, subunit A"/>
    <property type="match status" value="1"/>
</dbReference>
<dbReference type="PANTHER" id="PTHR22803">
    <property type="entry name" value="MANNOSE, PHOSPHOLIPASE, LECTIN RECEPTOR RELATED"/>
    <property type="match status" value="1"/>
</dbReference>
<dbReference type="InterPro" id="IPR018378">
    <property type="entry name" value="C-type_lectin_CS"/>
</dbReference>
<evidence type="ECO:0000256" key="1">
    <source>
        <dbReference type="ARBA" id="ARBA00023157"/>
    </source>
</evidence>
<dbReference type="EMBL" id="CAJPWZ010002579">
    <property type="protein sequence ID" value="CAG2241051.1"/>
    <property type="molecule type" value="Genomic_DNA"/>
</dbReference>
<dbReference type="InterPro" id="IPR016186">
    <property type="entry name" value="C-type_lectin-like/link_sf"/>
</dbReference>
<sequence length="386" mass="44187">MGEPVGNVYDLPMEDNASNHDYNTLTEAWNSKHGELYKASMKRDRLMIVLIVMQLICLSVAVASIVMYFSGPIWNKGVVGINEPMGDKGPLEDKGKPLSCLNGWVQFMSSCYYFQFNNKKTWGAAKDDCHTKGGFLVKIDNAVENWFLKTYLKTESPDSAWIGGHDSQRESSFVWESDNSPLTYTDWAPGEPNNEFNNEDCLQLRKRVDYKWNDYPCTYSRSYICESQFVCSFVNSTVQQCGLIEYKKTWPSRILPLTCCKDSVDSHLYKYSISRRSIDSESSLLKIRAGLFEEDDDTLTICPKHRFALGVGWRPSTLCSIGWKCTNSKSNLKGTITKEQSIFLKKYHHVLLGIGSAHFENWYPKIYQPPDFIIERQDKGLEMTLV</sequence>
<gene>
    <name evidence="4" type="ORF">MEDL_53367</name>
</gene>
<keyword evidence="2" id="KW-0812">Transmembrane</keyword>
<dbReference type="PROSITE" id="PS00615">
    <property type="entry name" value="C_TYPE_LECTIN_1"/>
    <property type="match status" value="1"/>
</dbReference>
<dbReference type="AlphaFoldDB" id="A0A8S3U5A2"/>